<comment type="caution">
    <text evidence="1">The sequence shown here is derived from an EMBL/GenBank/DDBJ whole genome shotgun (WGS) entry which is preliminary data.</text>
</comment>
<organism evidence="1 2">
    <name type="scientific">Choristoneura fumiferana</name>
    <name type="common">Spruce budworm moth</name>
    <name type="synonym">Archips fumiferana</name>
    <dbReference type="NCBI Taxonomy" id="7141"/>
    <lineage>
        <taxon>Eukaryota</taxon>
        <taxon>Metazoa</taxon>
        <taxon>Ecdysozoa</taxon>
        <taxon>Arthropoda</taxon>
        <taxon>Hexapoda</taxon>
        <taxon>Insecta</taxon>
        <taxon>Pterygota</taxon>
        <taxon>Neoptera</taxon>
        <taxon>Endopterygota</taxon>
        <taxon>Lepidoptera</taxon>
        <taxon>Glossata</taxon>
        <taxon>Ditrysia</taxon>
        <taxon>Tortricoidea</taxon>
        <taxon>Tortricidae</taxon>
        <taxon>Tortricinae</taxon>
        <taxon>Choristoneura</taxon>
    </lineage>
</organism>
<evidence type="ECO:0000313" key="1">
    <source>
        <dbReference type="EMBL" id="KAI8442426.1"/>
    </source>
</evidence>
<keyword evidence="2" id="KW-1185">Reference proteome</keyword>
<dbReference type="Proteomes" id="UP001064048">
    <property type="component" value="Chromosome 9"/>
</dbReference>
<evidence type="ECO:0000313" key="2">
    <source>
        <dbReference type="Proteomes" id="UP001064048"/>
    </source>
</evidence>
<dbReference type="EMBL" id="CM046109">
    <property type="protein sequence ID" value="KAI8442426.1"/>
    <property type="molecule type" value="Genomic_DNA"/>
</dbReference>
<proteinExistence type="predicted"/>
<sequence length="663" mass="73975">METGMTTMSKNQNLKSKNHDIVMLVALGLDFTQDPNCRIRGGDSTLKAVIWIVDMFLVMLIANLTVYMGPCRMVNLINVLNQLLQINFELKINPPSAKSDTMKSFAIICYLVWSTGIQLLDIYNLMVTAVKDNKMYTPMQASQAQATIRRLALAYDRISEVVTQMNAANGLILLVMILSIFLRLVLTPYYLLLGLCVCHVHRDHTGHLLSQLTVYLAPKCERISKELDQFAKQVTLDNAQFRPLGIHTLARPLVATVSFILCYPNPGPGCVVSGPTAAAMRASRVLGAAPLRVARARAAWRVAPSPTFAVLQRVGCDLSLEGPKRVRAGNTTLKTVVWICDWFLLILIASISTYMGSSRMKSLVQVLNQLQQINFNLKINPPSVKSEMMRSFLIVCLMIWSVALQVLDVCNLTHAALREDKKFVGPIMGMSITYNYANVAEVMVALQWYYLASGTHAAAAALNQQLQQLRDVDPKSGPTSLLDNSFTAPQSVLNLVNSFMIPEKSNTETEVQSTIRRLALSYDRIGDVMIQMNSGNGVILLLMVMANSFRLVLSPYYLLLNIFDEDDVVMSHVLLQGNWIAFHIVKLLLITEPCHWIQEQREHTEFLLSQLTVHLAPKSESVSKEIDQFAKQVVLNKAKFMPLGIFSLSRPLIVTVSLKLMIS</sequence>
<name>A0ACC0L263_CHOFU</name>
<protein>
    <submittedName>
        <fullName evidence="1">Uncharacterized protein</fullName>
    </submittedName>
</protein>
<reference evidence="1 2" key="1">
    <citation type="journal article" date="2022" name="Genome Biol. Evol.">
        <title>The Spruce Budworm Genome: Reconstructing the Evolutionary History of Antifreeze Proteins.</title>
        <authorList>
            <person name="Beliveau C."/>
            <person name="Gagne P."/>
            <person name="Picq S."/>
            <person name="Vernygora O."/>
            <person name="Keeling C.I."/>
            <person name="Pinkney K."/>
            <person name="Doucet D."/>
            <person name="Wen F."/>
            <person name="Johnston J.S."/>
            <person name="Maaroufi H."/>
            <person name="Boyle B."/>
            <person name="Laroche J."/>
            <person name="Dewar K."/>
            <person name="Juretic N."/>
            <person name="Blackburn G."/>
            <person name="Nisole A."/>
            <person name="Brunet B."/>
            <person name="Brandao M."/>
            <person name="Lumley L."/>
            <person name="Duan J."/>
            <person name="Quan G."/>
            <person name="Lucarotti C.J."/>
            <person name="Roe A.D."/>
            <person name="Sperling F.A.H."/>
            <person name="Levesque R.C."/>
            <person name="Cusson M."/>
        </authorList>
    </citation>
    <scope>NUCLEOTIDE SEQUENCE [LARGE SCALE GENOMIC DNA]</scope>
    <source>
        <strain evidence="1">Glfc:IPQL:Cfum</strain>
    </source>
</reference>
<gene>
    <name evidence="1" type="ORF">MSG28_005940</name>
</gene>
<accession>A0ACC0L263</accession>